<dbReference type="AlphaFoldDB" id="A0A4Z1E4P5"/>
<evidence type="ECO:0000256" key="3">
    <source>
        <dbReference type="ARBA" id="ARBA00022741"/>
    </source>
</evidence>
<dbReference type="InterPro" id="IPR017871">
    <property type="entry name" value="ABC_transporter-like_CS"/>
</dbReference>
<comment type="caution">
    <text evidence="6">The sequence shown here is derived from an EMBL/GenBank/DDBJ whole genome shotgun (WGS) entry which is preliminary data.</text>
</comment>
<reference evidence="6 7" key="1">
    <citation type="submission" date="2018-11" db="EMBL/GenBank/DDBJ databases">
        <title>Complete genome sequencing of the Actinobacteria Serinibacter sp. K3-2.</title>
        <authorList>
            <person name="Rakitin A.L."/>
            <person name="Beletsky A.V."/>
            <person name="Mardanov A.V."/>
            <person name="Ravin N.V."/>
            <person name="Gromova A.S."/>
            <person name="Filippova S.N."/>
            <person name="Gal'Chenko V.F."/>
        </authorList>
    </citation>
    <scope>NUCLEOTIDE SEQUENCE [LARGE SCALE GENOMIC DNA]</scope>
    <source>
        <strain evidence="6 7">K3-2</strain>
    </source>
</reference>
<dbReference type="InterPro" id="IPR003593">
    <property type="entry name" value="AAA+_ATPase"/>
</dbReference>
<evidence type="ECO:0000256" key="4">
    <source>
        <dbReference type="ARBA" id="ARBA00022840"/>
    </source>
</evidence>
<dbReference type="InterPro" id="IPR003439">
    <property type="entry name" value="ABC_transporter-like_ATP-bd"/>
</dbReference>
<evidence type="ECO:0000256" key="1">
    <source>
        <dbReference type="ARBA" id="ARBA00005417"/>
    </source>
</evidence>
<dbReference type="InterPro" id="IPR027417">
    <property type="entry name" value="P-loop_NTPase"/>
</dbReference>
<proteinExistence type="inferred from homology"/>
<keyword evidence="4 6" id="KW-0067">ATP-binding</keyword>
<dbReference type="SMART" id="SM00382">
    <property type="entry name" value="AAA"/>
    <property type="match status" value="1"/>
</dbReference>
<protein>
    <submittedName>
        <fullName evidence="6">ABC transporter, ATP-binding protein</fullName>
    </submittedName>
</protein>
<accession>A0A4Z1E4P5</accession>
<dbReference type="InterPro" id="IPR025302">
    <property type="entry name" value="DrrA1/2-like_C"/>
</dbReference>
<dbReference type="GO" id="GO:0016887">
    <property type="term" value="F:ATP hydrolysis activity"/>
    <property type="evidence" value="ECO:0007669"/>
    <property type="project" value="InterPro"/>
</dbReference>
<dbReference type="Proteomes" id="UP000297318">
    <property type="component" value="Unassembled WGS sequence"/>
</dbReference>
<evidence type="ECO:0000256" key="2">
    <source>
        <dbReference type="ARBA" id="ARBA00022448"/>
    </source>
</evidence>
<keyword evidence="7" id="KW-1185">Reference proteome</keyword>
<dbReference type="OrthoDB" id="9804819at2"/>
<keyword evidence="2" id="KW-0813">Transport</keyword>
<dbReference type="RefSeq" id="WP_135848483.1">
    <property type="nucleotide sequence ID" value="NZ_RHPJ01000001.1"/>
</dbReference>
<dbReference type="PANTHER" id="PTHR43335">
    <property type="entry name" value="ABC TRANSPORTER, ATP-BINDING PROTEIN"/>
    <property type="match status" value="1"/>
</dbReference>
<name>A0A4Z1E4P5_9MICO</name>
<dbReference type="Pfam" id="PF13732">
    <property type="entry name" value="DrrA1-3_C"/>
    <property type="match status" value="1"/>
</dbReference>
<dbReference type="EMBL" id="RHPJ01000001">
    <property type="protein sequence ID" value="TGO06250.1"/>
    <property type="molecule type" value="Genomic_DNA"/>
</dbReference>
<evidence type="ECO:0000313" key="7">
    <source>
        <dbReference type="Proteomes" id="UP000297318"/>
    </source>
</evidence>
<organism evidence="6 7">
    <name type="scientific">Serinibacter arcticus</name>
    <dbReference type="NCBI Taxonomy" id="1655435"/>
    <lineage>
        <taxon>Bacteria</taxon>
        <taxon>Bacillati</taxon>
        <taxon>Actinomycetota</taxon>
        <taxon>Actinomycetes</taxon>
        <taxon>Micrococcales</taxon>
        <taxon>Beutenbergiaceae</taxon>
        <taxon>Serinibacter</taxon>
    </lineage>
</organism>
<gene>
    <name evidence="6" type="ORF">SERN_0442</name>
</gene>
<dbReference type="Gene3D" id="3.40.50.300">
    <property type="entry name" value="P-loop containing nucleotide triphosphate hydrolases"/>
    <property type="match status" value="1"/>
</dbReference>
<dbReference type="SUPFAM" id="SSF52540">
    <property type="entry name" value="P-loop containing nucleoside triphosphate hydrolases"/>
    <property type="match status" value="1"/>
</dbReference>
<dbReference type="Pfam" id="PF00005">
    <property type="entry name" value="ABC_tran"/>
    <property type="match status" value="1"/>
</dbReference>
<dbReference type="PROSITE" id="PS50893">
    <property type="entry name" value="ABC_TRANSPORTER_2"/>
    <property type="match status" value="1"/>
</dbReference>
<evidence type="ECO:0000259" key="5">
    <source>
        <dbReference type="PROSITE" id="PS50893"/>
    </source>
</evidence>
<dbReference type="PROSITE" id="PS00211">
    <property type="entry name" value="ABC_TRANSPORTER_1"/>
    <property type="match status" value="1"/>
</dbReference>
<evidence type="ECO:0000313" key="6">
    <source>
        <dbReference type="EMBL" id="TGO06250.1"/>
    </source>
</evidence>
<keyword evidence="3" id="KW-0547">Nucleotide-binding</keyword>
<dbReference type="GO" id="GO:0005524">
    <property type="term" value="F:ATP binding"/>
    <property type="evidence" value="ECO:0007669"/>
    <property type="project" value="UniProtKB-KW"/>
</dbReference>
<comment type="similarity">
    <text evidence="1">Belongs to the ABC transporter superfamily.</text>
</comment>
<sequence>MISLTGITKSFGSRQVLQDVSFDVARGRLTGFVGGNGAGKTTTMRIILGVLNASSGEVSLDGRPIDGDALRSFGYMPEERGLYPKMEINEQLTYLARLHGIDKQGATRRADDLLERLGLGPRRKDKLESLSLGNQQRVQVAAALVHEPDVLIMDEPFSGLDPLAVDEVVTVIGEHAARGIPVLFSSHQLEVVERLCDDLVIIAGGAIRATGTREELRTAHSSARWELEARTDTGWVRGVPGVRVEELAGDTTVFHADEAVAQQVLRDAVARGEVTSFRPVRPTLGEIFRDIVVDVPRSDDEPTTPSTKEEAA</sequence>
<feature type="domain" description="ABC transporter" evidence="5">
    <location>
        <begin position="2"/>
        <end position="229"/>
    </location>
</feature>